<organism evidence="2 3">
    <name type="scientific">Psychromarinibacter halotolerans</name>
    <dbReference type="NCBI Taxonomy" id="1775175"/>
    <lineage>
        <taxon>Bacteria</taxon>
        <taxon>Pseudomonadati</taxon>
        <taxon>Pseudomonadota</taxon>
        <taxon>Alphaproteobacteria</taxon>
        <taxon>Rhodobacterales</taxon>
        <taxon>Paracoccaceae</taxon>
        <taxon>Psychromarinibacter</taxon>
    </lineage>
</organism>
<sequence length="354" mass="37844">MNLSTGCCNMNVDGISQRGGAQGLPVLRATEFVVSNGANLGDPVAHASELILDDLYTLDPDARRLRLTLEIADQSSNFTIAAGTQVGRPGAALHLDCCATFMAPDGSIVEALILVELDRDDMIAGTYVMPLADLRPRTEYALVAVDTETARQKFAALACVSFTRGTRITMADGAQRPIEDIRPGDSVLTRDSGAQTVRWVGQQTVRASGAFAPITIAPGALNNEGPLKLSPNQRLFVYQREDTLGAGRSEVAIKAEYLVNGETVTRGNGGFVEYFQILFDAHEFIFAEGIATESLALDTRTGPALPREIRAKLTAAEAGRPRRAPLARPRPVDLPEGMLDSAIAADVLRKASAH</sequence>
<proteinExistence type="predicted"/>
<feature type="domain" description="Hedgehog/Intein (Hint)" evidence="1">
    <location>
        <begin position="161"/>
        <end position="296"/>
    </location>
</feature>
<dbReference type="Proteomes" id="UP001595632">
    <property type="component" value="Unassembled WGS sequence"/>
</dbReference>
<dbReference type="InterPro" id="IPR036844">
    <property type="entry name" value="Hint_dom_sf"/>
</dbReference>
<dbReference type="SUPFAM" id="SSF51294">
    <property type="entry name" value="Hedgehog/intein (Hint) domain"/>
    <property type="match status" value="1"/>
</dbReference>
<dbReference type="Pfam" id="PF13403">
    <property type="entry name" value="Hint_2"/>
    <property type="match status" value="1"/>
</dbReference>
<gene>
    <name evidence="2" type="ORF">ACFOGP_10825</name>
</gene>
<dbReference type="Gene3D" id="2.170.16.10">
    <property type="entry name" value="Hedgehog/Intein (Hint) domain"/>
    <property type="match status" value="1"/>
</dbReference>
<dbReference type="RefSeq" id="WP_275633182.1">
    <property type="nucleotide sequence ID" value="NZ_JARGYD010000004.1"/>
</dbReference>
<name>A0ABV7GRR5_9RHOB</name>
<protein>
    <submittedName>
        <fullName evidence="2">Hint domain-containing protein</fullName>
    </submittedName>
</protein>
<keyword evidence="3" id="KW-1185">Reference proteome</keyword>
<evidence type="ECO:0000313" key="2">
    <source>
        <dbReference type="EMBL" id="MFC3143206.1"/>
    </source>
</evidence>
<comment type="caution">
    <text evidence="2">The sequence shown here is derived from an EMBL/GenBank/DDBJ whole genome shotgun (WGS) entry which is preliminary data.</text>
</comment>
<reference evidence="3" key="1">
    <citation type="journal article" date="2019" name="Int. J. Syst. Evol. Microbiol.">
        <title>The Global Catalogue of Microorganisms (GCM) 10K type strain sequencing project: providing services to taxonomists for standard genome sequencing and annotation.</title>
        <authorList>
            <consortium name="The Broad Institute Genomics Platform"/>
            <consortium name="The Broad Institute Genome Sequencing Center for Infectious Disease"/>
            <person name="Wu L."/>
            <person name="Ma J."/>
        </authorList>
    </citation>
    <scope>NUCLEOTIDE SEQUENCE [LARGE SCALE GENOMIC DNA]</scope>
    <source>
        <strain evidence="3">KCTC 52366</strain>
    </source>
</reference>
<dbReference type="CDD" id="cd00081">
    <property type="entry name" value="Hint"/>
    <property type="match status" value="1"/>
</dbReference>
<evidence type="ECO:0000259" key="1">
    <source>
        <dbReference type="Pfam" id="PF13403"/>
    </source>
</evidence>
<dbReference type="InterPro" id="IPR028992">
    <property type="entry name" value="Hedgehog/Intein_dom"/>
</dbReference>
<dbReference type="EMBL" id="JBHRTB010000010">
    <property type="protein sequence ID" value="MFC3143206.1"/>
    <property type="molecule type" value="Genomic_DNA"/>
</dbReference>
<evidence type="ECO:0000313" key="3">
    <source>
        <dbReference type="Proteomes" id="UP001595632"/>
    </source>
</evidence>
<accession>A0ABV7GRR5</accession>